<feature type="transmembrane region" description="Helical" evidence="5">
    <location>
        <begin position="256"/>
        <end position="275"/>
    </location>
</feature>
<reference evidence="6 7" key="1">
    <citation type="submission" date="2015-03" db="EMBL/GenBank/DDBJ databases">
        <title>Luteipulveratus halotolerans sp. nov., a novel actinobacterium (Dermacoccaceae) from Sarawak, Malaysia.</title>
        <authorList>
            <person name="Juboi H."/>
            <person name="Basik A."/>
            <person name="Shamsul S.S."/>
            <person name="Arnold P."/>
            <person name="Schmitt E.K."/>
            <person name="Sanglier J.-J."/>
            <person name="Yeo T."/>
        </authorList>
    </citation>
    <scope>NUCLEOTIDE SEQUENCE [LARGE SCALE GENOMIC DNA]</scope>
    <source>
        <strain evidence="6 7">MN07-A0370</strain>
    </source>
</reference>
<dbReference type="InterPro" id="IPR050475">
    <property type="entry name" value="Prenyltransferase_related"/>
</dbReference>
<dbReference type="GO" id="GO:0016020">
    <property type="term" value="C:membrane"/>
    <property type="evidence" value="ECO:0007669"/>
    <property type="project" value="UniProtKB-SubCell"/>
</dbReference>
<keyword evidence="7" id="KW-1185">Reference proteome</keyword>
<evidence type="ECO:0000313" key="7">
    <source>
        <dbReference type="Proteomes" id="UP000066480"/>
    </source>
</evidence>
<feature type="transmembrane region" description="Helical" evidence="5">
    <location>
        <begin position="34"/>
        <end position="56"/>
    </location>
</feature>
<gene>
    <name evidence="6" type="ORF">VV02_03555</name>
</gene>
<dbReference type="InterPro" id="IPR044878">
    <property type="entry name" value="UbiA_sf"/>
</dbReference>
<evidence type="ECO:0000256" key="2">
    <source>
        <dbReference type="ARBA" id="ARBA00022692"/>
    </source>
</evidence>
<dbReference type="Gene3D" id="1.10.357.140">
    <property type="entry name" value="UbiA prenyltransferase"/>
    <property type="match status" value="1"/>
</dbReference>
<name>A0A0K1JPV4_9MICO</name>
<sequence length="278" mass="29839">MVRPWFWPMSMAPVAFGSFLATHAWPSPGDWLRLGLVMLTVGPLVWASVFAVNDAYDVDTDRLNPRKAHSMAVRSRMTTESLVFRSLEAGLLAVVVAWLAAGVTFAFGTLVVVALGWAYSVPPLRLKARAGCDVLVNALVIGPVGILGGWQLERPMSQFPWAMGVLAFVVAAALYLPTTLIDLPADRAAGVRTTAVRLGERTTYGLSLAIWTLAVSGPIVLAALDYVFPRELLSFHVVTAPVLIALYADRLRRPSIAGLAVVAAALGLCFLRFVVALA</sequence>
<evidence type="ECO:0000256" key="1">
    <source>
        <dbReference type="ARBA" id="ARBA00004141"/>
    </source>
</evidence>
<feature type="transmembrane region" description="Helical" evidence="5">
    <location>
        <begin position="105"/>
        <end position="122"/>
    </location>
</feature>
<evidence type="ECO:0000313" key="6">
    <source>
        <dbReference type="EMBL" id="AKU18605.1"/>
    </source>
</evidence>
<dbReference type="Proteomes" id="UP000066480">
    <property type="component" value="Chromosome"/>
</dbReference>
<feature type="transmembrane region" description="Helical" evidence="5">
    <location>
        <begin position="134"/>
        <end position="152"/>
    </location>
</feature>
<protein>
    <submittedName>
        <fullName evidence="6">Uncharacterized protein</fullName>
    </submittedName>
</protein>
<dbReference type="GO" id="GO:0016765">
    <property type="term" value="F:transferase activity, transferring alkyl or aryl (other than methyl) groups"/>
    <property type="evidence" value="ECO:0007669"/>
    <property type="project" value="InterPro"/>
</dbReference>
<dbReference type="PANTHER" id="PTHR42723:SF1">
    <property type="entry name" value="CHLOROPHYLL SYNTHASE, CHLOROPLASTIC"/>
    <property type="match status" value="1"/>
</dbReference>
<feature type="transmembrane region" description="Helical" evidence="5">
    <location>
        <begin position="204"/>
        <end position="226"/>
    </location>
</feature>
<dbReference type="KEGG" id="lmoi:VV02_03555"/>
<evidence type="ECO:0000256" key="4">
    <source>
        <dbReference type="ARBA" id="ARBA00023136"/>
    </source>
</evidence>
<feature type="transmembrane region" description="Helical" evidence="5">
    <location>
        <begin position="232"/>
        <end position="249"/>
    </location>
</feature>
<feature type="transmembrane region" description="Helical" evidence="5">
    <location>
        <begin position="158"/>
        <end position="183"/>
    </location>
</feature>
<evidence type="ECO:0000256" key="5">
    <source>
        <dbReference type="SAM" id="Phobius"/>
    </source>
</evidence>
<keyword evidence="3 5" id="KW-1133">Transmembrane helix</keyword>
<comment type="subcellular location">
    <subcellularLocation>
        <location evidence="1">Membrane</location>
        <topology evidence="1">Multi-pass membrane protein</topology>
    </subcellularLocation>
</comment>
<dbReference type="STRING" id="571913.VV02_03555"/>
<dbReference type="InterPro" id="IPR000537">
    <property type="entry name" value="UbiA_prenyltransferase"/>
</dbReference>
<dbReference type="UniPathway" id="UPA00079"/>
<keyword evidence="4 5" id="KW-0472">Membrane</keyword>
<proteinExistence type="predicted"/>
<organism evidence="6 7">
    <name type="scientific">Luteipulveratus mongoliensis</name>
    <dbReference type="NCBI Taxonomy" id="571913"/>
    <lineage>
        <taxon>Bacteria</taxon>
        <taxon>Bacillati</taxon>
        <taxon>Actinomycetota</taxon>
        <taxon>Actinomycetes</taxon>
        <taxon>Micrococcales</taxon>
        <taxon>Dermacoccaceae</taxon>
        <taxon>Luteipulveratus</taxon>
    </lineage>
</organism>
<dbReference type="EMBL" id="CP011112">
    <property type="protein sequence ID" value="AKU18605.1"/>
    <property type="molecule type" value="Genomic_DNA"/>
</dbReference>
<accession>A0A0K1JPV4</accession>
<dbReference type="PANTHER" id="PTHR42723">
    <property type="entry name" value="CHLOROPHYLL SYNTHASE"/>
    <property type="match status" value="1"/>
</dbReference>
<evidence type="ECO:0000256" key="3">
    <source>
        <dbReference type="ARBA" id="ARBA00022989"/>
    </source>
</evidence>
<dbReference type="GO" id="GO:0009234">
    <property type="term" value="P:menaquinone biosynthetic process"/>
    <property type="evidence" value="ECO:0007669"/>
    <property type="project" value="UniProtKB-UniPathway"/>
</dbReference>
<feature type="transmembrane region" description="Helical" evidence="5">
    <location>
        <begin position="77"/>
        <end position="99"/>
    </location>
</feature>
<dbReference type="AlphaFoldDB" id="A0A0K1JPV4"/>
<dbReference type="Pfam" id="PF01040">
    <property type="entry name" value="UbiA"/>
    <property type="match status" value="1"/>
</dbReference>
<keyword evidence="2 5" id="KW-0812">Transmembrane</keyword>